<name>A0A0V0XQ22_TRIPS</name>
<gene>
    <name evidence="1" type="ORF">T4E_11836</name>
</gene>
<organism evidence="1 2">
    <name type="scientific">Trichinella pseudospiralis</name>
    <name type="common">Parasitic roundworm</name>
    <dbReference type="NCBI Taxonomy" id="6337"/>
    <lineage>
        <taxon>Eukaryota</taxon>
        <taxon>Metazoa</taxon>
        <taxon>Ecdysozoa</taxon>
        <taxon>Nematoda</taxon>
        <taxon>Enoplea</taxon>
        <taxon>Dorylaimia</taxon>
        <taxon>Trichinellida</taxon>
        <taxon>Trichinellidae</taxon>
        <taxon>Trichinella</taxon>
    </lineage>
</organism>
<comment type="caution">
    <text evidence="1">The sequence shown here is derived from an EMBL/GenBank/DDBJ whole genome shotgun (WGS) entry which is preliminary data.</text>
</comment>
<accession>A0A0V0XQ22</accession>
<protein>
    <submittedName>
        <fullName evidence="1">Uncharacterized protein</fullName>
    </submittedName>
</protein>
<evidence type="ECO:0000313" key="1">
    <source>
        <dbReference type="EMBL" id="KRX89979.1"/>
    </source>
</evidence>
<dbReference type="EMBL" id="JYDU01000180">
    <property type="protein sequence ID" value="KRX89979.1"/>
    <property type="molecule type" value="Genomic_DNA"/>
</dbReference>
<reference evidence="1 2" key="1">
    <citation type="submission" date="2015-01" db="EMBL/GenBank/DDBJ databases">
        <title>Evolution of Trichinella species and genotypes.</title>
        <authorList>
            <person name="Korhonen P.K."/>
            <person name="Edoardo P."/>
            <person name="Giuseppe L.R."/>
            <person name="Gasser R.B."/>
        </authorList>
    </citation>
    <scope>NUCLEOTIDE SEQUENCE [LARGE SCALE GENOMIC DNA]</scope>
    <source>
        <strain evidence="1">ISS141</strain>
    </source>
</reference>
<evidence type="ECO:0000313" key="2">
    <source>
        <dbReference type="Proteomes" id="UP000054815"/>
    </source>
</evidence>
<dbReference type="Proteomes" id="UP000054815">
    <property type="component" value="Unassembled WGS sequence"/>
</dbReference>
<proteinExistence type="predicted"/>
<dbReference type="AlphaFoldDB" id="A0A0V0XQ22"/>
<sequence>MVVRVIHLEPLPDLMTNSFLHALRRFVRRRRSADIIQPNRFRNFHQLNRFLQHLFSERNYRTVSGIRTC</sequence>